<dbReference type="SUPFAM" id="SSF109604">
    <property type="entry name" value="HD-domain/PDEase-like"/>
    <property type="match status" value="1"/>
</dbReference>
<name>A0ABR7GP34_9FIRM</name>
<protein>
    <submittedName>
        <fullName evidence="2">HD domain-containing protein</fullName>
    </submittedName>
</protein>
<dbReference type="Proteomes" id="UP000641741">
    <property type="component" value="Unassembled WGS sequence"/>
</dbReference>
<gene>
    <name evidence="2" type="ORF">H8S02_08830</name>
</gene>
<sequence>MINISALAAAAAHYDAGDPRRVQHFIKVYGYCRLLGLSEGLDTHTQNMLEAAALLHDIGIHEAERRHGSSAGPYQEQEGPAVACPLLSAAGADESEIERICWLIAHHHSCQAGENTDFRILLEADFLVNADEDSLPRESIASARERLFRTDSGKKLLDDIFLSEPYII</sequence>
<dbReference type="RefSeq" id="WP_186970218.1">
    <property type="nucleotide sequence ID" value="NZ_JACOPK010000007.1"/>
</dbReference>
<evidence type="ECO:0000259" key="1">
    <source>
        <dbReference type="Pfam" id="PF01966"/>
    </source>
</evidence>
<proteinExistence type="predicted"/>
<evidence type="ECO:0000313" key="3">
    <source>
        <dbReference type="Proteomes" id="UP000641741"/>
    </source>
</evidence>
<dbReference type="EMBL" id="JACOPK010000007">
    <property type="protein sequence ID" value="MBC5696048.1"/>
    <property type="molecule type" value="Genomic_DNA"/>
</dbReference>
<keyword evidence="3" id="KW-1185">Reference proteome</keyword>
<dbReference type="InterPro" id="IPR003607">
    <property type="entry name" value="HD/PDEase_dom"/>
</dbReference>
<dbReference type="Pfam" id="PF01966">
    <property type="entry name" value="HD"/>
    <property type="match status" value="1"/>
</dbReference>
<feature type="domain" description="HD" evidence="1">
    <location>
        <begin position="21"/>
        <end position="112"/>
    </location>
</feature>
<reference evidence="2 3" key="1">
    <citation type="submission" date="2020-08" db="EMBL/GenBank/DDBJ databases">
        <title>Genome public.</title>
        <authorList>
            <person name="Liu C."/>
            <person name="Sun Q."/>
        </authorList>
    </citation>
    <scope>NUCLEOTIDE SEQUENCE [LARGE SCALE GENOMIC DNA]</scope>
    <source>
        <strain evidence="2 3">M2</strain>
    </source>
</reference>
<dbReference type="InterPro" id="IPR006674">
    <property type="entry name" value="HD_domain"/>
</dbReference>
<dbReference type="Gene3D" id="1.10.3210.10">
    <property type="entry name" value="Hypothetical protein af1432"/>
    <property type="match status" value="1"/>
</dbReference>
<evidence type="ECO:0000313" key="2">
    <source>
        <dbReference type="EMBL" id="MBC5696048.1"/>
    </source>
</evidence>
<accession>A0ABR7GP34</accession>
<organism evidence="2 3">
    <name type="scientific">Agathobaculum hominis</name>
    <dbReference type="NCBI Taxonomy" id="2763014"/>
    <lineage>
        <taxon>Bacteria</taxon>
        <taxon>Bacillati</taxon>
        <taxon>Bacillota</taxon>
        <taxon>Clostridia</taxon>
        <taxon>Eubacteriales</taxon>
        <taxon>Butyricicoccaceae</taxon>
        <taxon>Agathobaculum</taxon>
    </lineage>
</organism>
<dbReference type="CDD" id="cd00077">
    <property type="entry name" value="HDc"/>
    <property type="match status" value="1"/>
</dbReference>
<comment type="caution">
    <text evidence="2">The sequence shown here is derived from an EMBL/GenBank/DDBJ whole genome shotgun (WGS) entry which is preliminary data.</text>
</comment>